<dbReference type="PRINTS" id="PR00171">
    <property type="entry name" value="SUGRTRNSPORT"/>
</dbReference>
<keyword evidence="6" id="KW-0274">FAD</keyword>
<evidence type="ECO:0000256" key="11">
    <source>
        <dbReference type="SAM" id="Phobius"/>
    </source>
</evidence>
<dbReference type="Gene3D" id="3.50.50.60">
    <property type="entry name" value="FAD/NAD(P)-binding domain"/>
    <property type="match status" value="1"/>
</dbReference>
<dbReference type="AlphaFoldDB" id="A0A9P7H996"/>
<evidence type="ECO:0000313" key="14">
    <source>
        <dbReference type="EMBL" id="KAG5662208.1"/>
    </source>
</evidence>
<dbReference type="InterPro" id="IPR050814">
    <property type="entry name" value="Myo-inositol_Transporter"/>
</dbReference>
<evidence type="ECO:0000256" key="2">
    <source>
        <dbReference type="ARBA" id="ARBA00010992"/>
    </source>
</evidence>
<feature type="transmembrane region" description="Helical" evidence="11">
    <location>
        <begin position="508"/>
        <end position="525"/>
    </location>
</feature>
<sequence>MGNRKIAIIGAGPAGCLLARLLHLAGTEVTVFEGEAHPNFRSQGGTLDLHTATGLAALKEAHLFDEFLKHARYDGQYMAIVDKSLEYHLVRNAVGKYNKIEERPEIDRSSLREILSQSLPEGMIKWGYHLKKIEGRTLVFNHTAIDGFDLIVGADGAWSKVRKEIDPTLIPEFAGIAMHELEVKDAENRAPELCKLVNRGSVFASTDGNRTTIQQMGDGSLNVYCGYVTDNEDWAKPENCGFNPYNLKETTQALLNTKYKDWDPRLKQALELADGRCSPRSLYMLPVGSKWEHKPGLTLIGDAAHLMTPYAGEGVNQALDDAMQLAKAIIGTADEDDKALDKAIKSFEEDMFARIGPIQELTWGLLQDWMFTPGAPKTVMAKSTLMTTHFRSDRMDSSQAPLIAGHGDEDELEYDVALDSPVEADKPSSGMPSLFVLALTFAAGISGLLFGYDTGVVSATLVSIGPSLSNRELTSMDKSIITSSTSLFALIISPFSSVLADRLGRKHVILYADILFIAGALLQAWSSTVPIMVAGRCIIGAGVGAASFVVPLYIAEVAPAAHRGRLVTLNIMFITLGQVIAYVIGWLFSTYGSQATGWRWMVGLGALPAVIQGGMIAFMPETPRWLVKVGRSATAKEVIRRVNGDALQHNADALVREIEVEVREESEAQRLRDHQASGRWKWLGGWETLISEGRNRRALAIACLLQGLQQLCGFNSLMYFSATIFTVIGFQSPTLTSMVVAVTNFLGTVAALGLVDRIGRRRVLLYSIPFMMLGLLLSAYGFSFLSLAAGVNTTADEPPATAGHEMAALTILMSIMIYVAAYALGLGNVPWMQSELFPLAVRSVGSGVATATSWAANFVVGLTFLPLMDLLSPSWTFVLYAVICGIGYFFVWRIYPETAGLSLEEAAALLDNGWGVR</sequence>
<proteinExistence type="inferred from homology"/>
<evidence type="ECO:0000256" key="9">
    <source>
        <dbReference type="ARBA" id="ARBA00023136"/>
    </source>
</evidence>
<feature type="transmembrane region" description="Helical" evidence="11">
    <location>
        <begin position="763"/>
        <end position="786"/>
    </location>
</feature>
<dbReference type="FunFam" id="1.20.1250.20:FF:000073">
    <property type="entry name" value="MFS myo-inositol transporter, putative"/>
    <property type="match status" value="1"/>
</dbReference>
<keyword evidence="9 11" id="KW-0472">Membrane</keyword>
<dbReference type="Gene3D" id="1.20.1250.20">
    <property type="entry name" value="MFS general substrate transporter like domains"/>
    <property type="match status" value="1"/>
</dbReference>
<organism evidence="14 15">
    <name type="scientific">Fusarium avenaceum</name>
    <dbReference type="NCBI Taxonomy" id="40199"/>
    <lineage>
        <taxon>Eukaryota</taxon>
        <taxon>Fungi</taxon>
        <taxon>Dikarya</taxon>
        <taxon>Ascomycota</taxon>
        <taxon>Pezizomycotina</taxon>
        <taxon>Sordariomycetes</taxon>
        <taxon>Hypocreomycetidae</taxon>
        <taxon>Hypocreales</taxon>
        <taxon>Nectriaceae</taxon>
        <taxon>Fusarium</taxon>
        <taxon>Fusarium tricinctum species complex</taxon>
    </lineage>
</organism>
<dbReference type="InterPro" id="IPR005828">
    <property type="entry name" value="MFS_sugar_transport-like"/>
</dbReference>
<reference evidence="14" key="1">
    <citation type="submission" date="2021-04" db="EMBL/GenBank/DDBJ databases">
        <title>Draft genome of Fusarium avenaceum strain F156N33, isolated from an atmospheric sample in Virginia.</title>
        <authorList>
            <person name="Yang S."/>
            <person name="Vinatzer B.A."/>
            <person name="Coleman J."/>
        </authorList>
    </citation>
    <scope>NUCLEOTIDE SEQUENCE</scope>
    <source>
        <strain evidence="14">F156N33</strain>
    </source>
</reference>
<evidence type="ECO:0000256" key="8">
    <source>
        <dbReference type="ARBA" id="ARBA00023002"/>
    </source>
</evidence>
<evidence type="ECO:0000256" key="7">
    <source>
        <dbReference type="ARBA" id="ARBA00022989"/>
    </source>
</evidence>
<dbReference type="InterPro" id="IPR005829">
    <property type="entry name" value="Sugar_transporter_CS"/>
</dbReference>
<evidence type="ECO:0000259" key="13">
    <source>
        <dbReference type="PROSITE" id="PS50850"/>
    </source>
</evidence>
<dbReference type="PROSITE" id="PS50850">
    <property type="entry name" value="MFS"/>
    <property type="match status" value="1"/>
</dbReference>
<feature type="transmembrane region" description="Helical" evidence="11">
    <location>
        <begin position="839"/>
        <end position="865"/>
    </location>
</feature>
<keyword evidence="3" id="KW-0813">Transport</keyword>
<comment type="similarity">
    <text evidence="2">Belongs to the major facilitator superfamily. Sugar transporter (TC 2.A.1.1) family.</text>
</comment>
<dbReference type="GO" id="GO:0016491">
    <property type="term" value="F:oxidoreductase activity"/>
    <property type="evidence" value="ECO:0007669"/>
    <property type="project" value="UniProtKB-KW"/>
</dbReference>
<evidence type="ECO:0000256" key="4">
    <source>
        <dbReference type="ARBA" id="ARBA00022630"/>
    </source>
</evidence>
<dbReference type="InterPro" id="IPR020846">
    <property type="entry name" value="MFS_dom"/>
</dbReference>
<keyword evidence="15" id="KW-1185">Reference proteome</keyword>
<feature type="transmembrane region" description="Helical" evidence="11">
    <location>
        <begin position="434"/>
        <end position="452"/>
    </location>
</feature>
<dbReference type="InterPro" id="IPR003663">
    <property type="entry name" value="Sugar/inositol_transpt"/>
</dbReference>
<dbReference type="SUPFAM" id="SSF51905">
    <property type="entry name" value="FAD/NAD(P)-binding domain"/>
    <property type="match status" value="1"/>
</dbReference>
<keyword evidence="5 11" id="KW-0812">Transmembrane</keyword>
<dbReference type="PANTHER" id="PTHR48020:SF12">
    <property type="entry name" value="PROTON MYO-INOSITOL COTRANSPORTER"/>
    <property type="match status" value="1"/>
</dbReference>
<accession>A0A9P7H996</accession>
<dbReference type="GO" id="GO:0016020">
    <property type="term" value="C:membrane"/>
    <property type="evidence" value="ECO:0007669"/>
    <property type="project" value="UniProtKB-SubCell"/>
</dbReference>
<dbReference type="SUPFAM" id="SSF103473">
    <property type="entry name" value="MFS general substrate transporter"/>
    <property type="match status" value="1"/>
</dbReference>
<dbReference type="Proteomes" id="UP000782241">
    <property type="component" value="Unassembled WGS sequence"/>
</dbReference>
<evidence type="ECO:0000256" key="1">
    <source>
        <dbReference type="ARBA" id="ARBA00004141"/>
    </source>
</evidence>
<dbReference type="PROSITE" id="PS00217">
    <property type="entry name" value="SUGAR_TRANSPORT_2"/>
    <property type="match status" value="1"/>
</dbReference>
<evidence type="ECO:0000313" key="15">
    <source>
        <dbReference type="Proteomes" id="UP000782241"/>
    </source>
</evidence>
<evidence type="ECO:0000256" key="10">
    <source>
        <dbReference type="ARBA" id="ARBA00049119"/>
    </source>
</evidence>
<dbReference type="NCBIfam" id="TIGR00879">
    <property type="entry name" value="SP"/>
    <property type="match status" value="1"/>
</dbReference>
<dbReference type="PANTHER" id="PTHR48020">
    <property type="entry name" value="PROTON MYO-INOSITOL COTRANSPORTER"/>
    <property type="match status" value="1"/>
</dbReference>
<feature type="domain" description="Major facilitator superfamily (MFS) profile" evidence="13">
    <location>
        <begin position="439"/>
        <end position="899"/>
    </location>
</feature>
<feature type="transmembrane region" description="Helical" evidence="11">
    <location>
        <begin position="531"/>
        <end position="554"/>
    </location>
</feature>
<feature type="transmembrane region" description="Helical" evidence="11">
    <location>
        <begin position="734"/>
        <end position="756"/>
    </location>
</feature>
<evidence type="ECO:0000256" key="5">
    <source>
        <dbReference type="ARBA" id="ARBA00022692"/>
    </source>
</evidence>
<dbReference type="InterPro" id="IPR036259">
    <property type="entry name" value="MFS_trans_sf"/>
</dbReference>
<evidence type="ECO:0000256" key="12">
    <source>
        <dbReference type="SAM" id="SignalP"/>
    </source>
</evidence>
<dbReference type="InterPro" id="IPR036188">
    <property type="entry name" value="FAD/NAD-bd_sf"/>
</dbReference>
<feature type="transmembrane region" description="Helical" evidence="11">
    <location>
        <begin position="566"/>
        <end position="588"/>
    </location>
</feature>
<protein>
    <recommendedName>
        <fullName evidence="13">Major facilitator superfamily (MFS) profile domain-containing protein</fullName>
    </recommendedName>
</protein>
<feature type="transmembrane region" description="Helical" evidence="11">
    <location>
        <begin position="877"/>
        <end position="895"/>
    </location>
</feature>
<feature type="chain" id="PRO_5040168960" description="Major facilitator superfamily (MFS) profile domain-containing protein" evidence="12">
    <location>
        <begin position="28"/>
        <end position="917"/>
    </location>
</feature>
<comment type="caution">
    <text evidence="14">The sequence shown here is derived from an EMBL/GenBank/DDBJ whole genome shotgun (WGS) entry which is preliminary data.</text>
</comment>
<name>A0A9P7H996_9HYPO</name>
<dbReference type="EMBL" id="JAGPUO010000006">
    <property type="protein sequence ID" value="KAG5662208.1"/>
    <property type="molecule type" value="Genomic_DNA"/>
</dbReference>
<keyword evidence="8" id="KW-0560">Oxidoreductase</keyword>
<keyword evidence="4" id="KW-0285">Flavoprotein</keyword>
<dbReference type="GO" id="GO:0071949">
    <property type="term" value="F:FAD binding"/>
    <property type="evidence" value="ECO:0007669"/>
    <property type="project" value="InterPro"/>
</dbReference>
<keyword evidence="7 11" id="KW-1133">Transmembrane helix</keyword>
<keyword evidence="12" id="KW-0732">Signal</keyword>
<dbReference type="Pfam" id="PF01494">
    <property type="entry name" value="FAD_binding_3"/>
    <property type="match status" value="2"/>
</dbReference>
<feature type="transmembrane region" description="Helical" evidence="11">
    <location>
        <begin position="806"/>
        <end position="827"/>
    </location>
</feature>
<comment type="catalytic activity">
    <reaction evidence="10">
        <text>myo-inositol(out) + H(+)(out) = myo-inositol(in) + H(+)(in)</text>
        <dbReference type="Rhea" id="RHEA:60364"/>
        <dbReference type="ChEBI" id="CHEBI:15378"/>
        <dbReference type="ChEBI" id="CHEBI:17268"/>
    </reaction>
</comment>
<gene>
    <name evidence="14" type="ORF">KAF25_004447</name>
</gene>
<dbReference type="PROSITE" id="PS00216">
    <property type="entry name" value="SUGAR_TRANSPORT_1"/>
    <property type="match status" value="2"/>
</dbReference>
<comment type="subcellular location">
    <subcellularLocation>
        <location evidence="1">Membrane</location>
        <topology evidence="1">Multi-pass membrane protein</topology>
    </subcellularLocation>
</comment>
<evidence type="ECO:0000256" key="3">
    <source>
        <dbReference type="ARBA" id="ARBA00022448"/>
    </source>
</evidence>
<feature type="transmembrane region" description="Helical" evidence="11">
    <location>
        <begin position="699"/>
        <end position="728"/>
    </location>
</feature>
<feature type="signal peptide" evidence="12">
    <location>
        <begin position="1"/>
        <end position="27"/>
    </location>
</feature>
<feature type="transmembrane region" description="Helical" evidence="11">
    <location>
        <begin position="600"/>
        <end position="618"/>
    </location>
</feature>
<dbReference type="GO" id="GO:0005366">
    <property type="term" value="F:myo-inositol:proton symporter activity"/>
    <property type="evidence" value="ECO:0007669"/>
    <property type="project" value="TreeGrafter"/>
</dbReference>
<dbReference type="Pfam" id="PF00083">
    <property type="entry name" value="Sugar_tr"/>
    <property type="match status" value="1"/>
</dbReference>
<dbReference type="InterPro" id="IPR002938">
    <property type="entry name" value="FAD-bd"/>
</dbReference>
<evidence type="ECO:0000256" key="6">
    <source>
        <dbReference type="ARBA" id="ARBA00022827"/>
    </source>
</evidence>
<dbReference type="GO" id="GO:1904679">
    <property type="term" value="P:myo-inositol import across plasma membrane"/>
    <property type="evidence" value="ECO:0007669"/>
    <property type="project" value="TreeGrafter"/>
</dbReference>